<dbReference type="GO" id="GO:0016878">
    <property type="term" value="F:acid-thiol ligase activity"/>
    <property type="evidence" value="ECO:0007669"/>
    <property type="project" value="UniProtKB-ARBA"/>
</dbReference>
<protein>
    <submittedName>
        <fullName evidence="2">O-succinylbenzoic acid--CoA ligase</fullName>
    </submittedName>
</protein>
<keyword evidence="3" id="KW-1185">Reference proteome</keyword>
<dbReference type="SUPFAM" id="SSF56801">
    <property type="entry name" value="Acetyl-CoA synthetase-like"/>
    <property type="match status" value="1"/>
</dbReference>
<dbReference type="InterPro" id="IPR050237">
    <property type="entry name" value="ATP-dep_AMP-bd_enzyme"/>
</dbReference>
<dbReference type="Gene3D" id="3.30.300.30">
    <property type="match status" value="1"/>
</dbReference>
<dbReference type="Gene3D" id="3.40.50.12780">
    <property type="entry name" value="N-terminal domain of ligase-like"/>
    <property type="match status" value="1"/>
</dbReference>
<dbReference type="Proteomes" id="UP000316196">
    <property type="component" value="Unassembled WGS sequence"/>
</dbReference>
<dbReference type="Pfam" id="PF00501">
    <property type="entry name" value="AMP-binding"/>
    <property type="match status" value="1"/>
</dbReference>
<dbReference type="InterPro" id="IPR000873">
    <property type="entry name" value="AMP-dep_synth/lig_dom"/>
</dbReference>
<accession>A0A542ZD79</accession>
<name>A0A542ZD79_9ACTN</name>
<gene>
    <name evidence="2" type="ORF">FB460_2118</name>
</gene>
<keyword evidence="2" id="KW-0436">Ligase</keyword>
<dbReference type="PROSITE" id="PS00455">
    <property type="entry name" value="AMP_BINDING"/>
    <property type="match status" value="1"/>
</dbReference>
<dbReference type="InterPro" id="IPR042099">
    <property type="entry name" value="ANL_N_sf"/>
</dbReference>
<dbReference type="InterPro" id="IPR045851">
    <property type="entry name" value="AMP-bd_C_sf"/>
</dbReference>
<dbReference type="OrthoDB" id="9803968at2"/>
<evidence type="ECO:0000313" key="2">
    <source>
        <dbReference type="EMBL" id="TQL58261.1"/>
    </source>
</evidence>
<evidence type="ECO:0000259" key="1">
    <source>
        <dbReference type="Pfam" id="PF00501"/>
    </source>
</evidence>
<dbReference type="EMBL" id="VFOR01000002">
    <property type="protein sequence ID" value="TQL58261.1"/>
    <property type="molecule type" value="Genomic_DNA"/>
</dbReference>
<feature type="domain" description="AMP-dependent synthetase/ligase" evidence="1">
    <location>
        <begin position="31"/>
        <end position="196"/>
    </location>
</feature>
<dbReference type="AlphaFoldDB" id="A0A542ZD79"/>
<evidence type="ECO:0000313" key="3">
    <source>
        <dbReference type="Proteomes" id="UP000316196"/>
    </source>
</evidence>
<sequence length="364" mass="38659">MDRRRLERECARVSEALGGGPRWVSPGSDFHPEDLASAPDDAAFVVATSGSTGRPKGVMLTADAVRAGAVATCERIGDGDWALALPIDFVAGLMVVARAVVTESRVTWVGSDLADLDPEEPTHLSLVPTQLNRALESPETTRRLAACATVLLGGAPASRETLARAHDAGIEVVTTYGMSETSGGCVYNGVPLPGVDVTLDTDDRIELTGPMMFSGYLGDPRRTSEVLHRPTSAGTGSGIRTVRTQDRGIWADGRLRVLGRIDDVVISGGVNVDLAAVTRAAASLPGDHSAFGIDDPEWGTRVVLATTGTITLEQARKQLAADLPPAALPRGLVRLDSLPLTDRGKIDRRALPLLWRTHIEREER</sequence>
<reference evidence="2 3" key="1">
    <citation type="submission" date="2019-06" db="EMBL/GenBank/DDBJ databases">
        <title>Sequencing the genomes of 1000 actinobacteria strains.</title>
        <authorList>
            <person name="Klenk H.-P."/>
        </authorList>
    </citation>
    <scope>NUCLEOTIDE SEQUENCE [LARGE SCALE GENOMIC DNA]</scope>
    <source>
        <strain evidence="2 3">DSM 8251</strain>
    </source>
</reference>
<dbReference type="PANTHER" id="PTHR43767">
    <property type="entry name" value="LONG-CHAIN-FATTY-ACID--COA LIGASE"/>
    <property type="match status" value="1"/>
</dbReference>
<dbReference type="InterPro" id="IPR020845">
    <property type="entry name" value="AMP-binding_CS"/>
</dbReference>
<comment type="caution">
    <text evidence="2">The sequence shown here is derived from an EMBL/GenBank/DDBJ whole genome shotgun (WGS) entry which is preliminary data.</text>
</comment>
<organism evidence="2 3">
    <name type="scientific">Propioniferax innocua</name>
    <dbReference type="NCBI Taxonomy" id="1753"/>
    <lineage>
        <taxon>Bacteria</taxon>
        <taxon>Bacillati</taxon>
        <taxon>Actinomycetota</taxon>
        <taxon>Actinomycetes</taxon>
        <taxon>Propionibacteriales</taxon>
        <taxon>Propionibacteriaceae</taxon>
        <taxon>Propioniferax</taxon>
    </lineage>
</organism>
<dbReference type="PANTHER" id="PTHR43767:SF1">
    <property type="entry name" value="NONRIBOSOMAL PEPTIDE SYNTHASE PES1 (EUROFUNG)-RELATED"/>
    <property type="match status" value="1"/>
</dbReference>
<proteinExistence type="predicted"/>